<evidence type="ECO:0000313" key="3">
    <source>
        <dbReference type="Proteomes" id="UP001358586"/>
    </source>
</evidence>
<accession>A0ABR0MB17</accession>
<proteinExistence type="predicted"/>
<evidence type="ECO:0000313" key="2">
    <source>
        <dbReference type="EMBL" id="KAK5770333.1"/>
    </source>
</evidence>
<comment type="caution">
    <text evidence="2">The sequence shown here is derived from an EMBL/GenBank/DDBJ whole genome shotgun (WGS) entry which is preliminary data.</text>
</comment>
<reference evidence="2 3" key="1">
    <citation type="submission" date="2023-03" db="EMBL/GenBank/DDBJ databases">
        <title>WGS of Gossypium arboreum.</title>
        <authorList>
            <person name="Yu D."/>
        </authorList>
    </citation>
    <scope>NUCLEOTIDE SEQUENCE [LARGE SCALE GENOMIC DNA]</scope>
    <source>
        <tissue evidence="2">Leaf</tissue>
    </source>
</reference>
<dbReference type="EMBL" id="JARKNE010000013">
    <property type="protein sequence ID" value="KAK5770333.1"/>
    <property type="molecule type" value="Genomic_DNA"/>
</dbReference>
<gene>
    <name evidence="2" type="ORF">PVK06_046483</name>
</gene>
<dbReference type="Proteomes" id="UP001358586">
    <property type="component" value="Chromosome 13"/>
</dbReference>
<protein>
    <submittedName>
        <fullName evidence="2">Uncharacterized protein</fullName>
    </submittedName>
</protein>
<sequence>MVVSDGNGPSKAAVKRSRSKRASSWAGYNVPPPSTRSLTRECGRGKLPCLPNPNGKQPDQSGT</sequence>
<feature type="compositionally biased region" description="Polar residues" evidence="1">
    <location>
        <begin position="54"/>
        <end position="63"/>
    </location>
</feature>
<organism evidence="2 3">
    <name type="scientific">Gossypium arboreum</name>
    <name type="common">Tree cotton</name>
    <name type="synonym">Gossypium nanking</name>
    <dbReference type="NCBI Taxonomy" id="29729"/>
    <lineage>
        <taxon>Eukaryota</taxon>
        <taxon>Viridiplantae</taxon>
        <taxon>Streptophyta</taxon>
        <taxon>Embryophyta</taxon>
        <taxon>Tracheophyta</taxon>
        <taxon>Spermatophyta</taxon>
        <taxon>Magnoliopsida</taxon>
        <taxon>eudicotyledons</taxon>
        <taxon>Gunneridae</taxon>
        <taxon>Pentapetalae</taxon>
        <taxon>rosids</taxon>
        <taxon>malvids</taxon>
        <taxon>Malvales</taxon>
        <taxon>Malvaceae</taxon>
        <taxon>Malvoideae</taxon>
        <taxon>Gossypium</taxon>
    </lineage>
</organism>
<name>A0ABR0MB17_GOSAR</name>
<keyword evidence="3" id="KW-1185">Reference proteome</keyword>
<feature type="region of interest" description="Disordered" evidence="1">
    <location>
        <begin position="1"/>
        <end position="63"/>
    </location>
</feature>
<evidence type="ECO:0000256" key="1">
    <source>
        <dbReference type="SAM" id="MobiDB-lite"/>
    </source>
</evidence>